<dbReference type="InterPro" id="IPR001789">
    <property type="entry name" value="Sig_transdc_resp-reg_receiver"/>
</dbReference>
<evidence type="ECO:0000313" key="4">
    <source>
        <dbReference type="Proteomes" id="UP000463857"/>
    </source>
</evidence>
<dbReference type="Gene3D" id="3.40.50.2300">
    <property type="match status" value="1"/>
</dbReference>
<dbReference type="SUPFAM" id="SSF52172">
    <property type="entry name" value="CheY-like"/>
    <property type="match status" value="1"/>
</dbReference>
<dbReference type="EMBL" id="CP047156">
    <property type="protein sequence ID" value="QHC00778.1"/>
    <property type="molecule type" value="Genomic_DNA"/>
</dbReference>
<dbReference type="OrthoDB" id="3476822at2"/>
<feature type="modified residue" description="4-aspartylphosphate" evidence="1">
    <location>
        <position position="57"/>
    </location>
</feature>
<evidence type="ECO:0000259" key="2">
    <source>
        <dbReference type="PROSITE" id="PS50110"/>
    </source>
</evidence>
<keyword evidence="4" id="KW-1185">Reference proteome</keyword>
<name>A0A7L4YNX7_9ACTN</name>
<keyword evidence="1" id="KW-0597">Phosphoprotein</keyword>
<dbReference type="KEGG" id="eke:EK0264_11110"/>
<dbReference type="InterPro" id="IPR011006">
    <property type="entry name" value="CheY-like_superfamily"/>
</dbReference>
<accession>A0A7L4YNX7</accession>
<sequence>MSASQHRDRYRVATVDDASVIRESLPVLMRRLEFIEAFPTVEALIARRPEVDLVVLDLHLTNASQPDVRQGIAAIRALVRRGYRVCVYSQEERRFVLAACIAAGAKGIAAKSLPTAKAEDVFIEVAGGIAIPASVIGVVEVLVRRDCITVLSERQRQVLAGRARGMPYAKLANELYTAERG</sequence>
<dbReference type="GO" id="GO:0000160">
    <property type="term" value="P:phosphorelay signal transduction system"/>
    <property type="evidence" value="ECO:0007669"/>
    <property type="project" value="InterPro"/>
</dbReference>
<protein>
    <submittedName>
        <fullName evidence="3">DNA-binding response regulator</fullName>
    </submittedName>
</protein>
<organism evidence="3 4">
    <name type="scientific">Epidermidibacterium keratini</name>
    <dbReference type="NCBI Taxonomy" id="1891644"/>
    <lineage>
        <taxon>Bacteria</taxon>
        <taxon>Bacillati</taxon>
        <taxon>Actinomycetota</taxon>
        <taxon>Actinomycetes</taxon>
        <taxon>Sporichthyales</taxon>
        <taxon>Sporichthyaceae</taxon>
        <taxon>Epidermidibacterium</taxon>
    </lineage>
</organism>
<gene>
    <name evidence="3" type="ORF">EK0264_11110</name>
</gene>
<dbReference type="InParanoid" id="A0A7L4YNX7"/>
<evidence type="ECO:0000313" key="3">
    <source>
        <dbReference type="EMBL" id="QHC00778.1"/>
    </source>
</evidence>
<dbReference type="Proteomes" id="UP000463857">
    <property type="component" value="Chromosome"/>
</dbReference>
<dbReference type="GO" id="GO:0003677">
    <property type="term" value="F:DNA binding"/>
    <property type="evidence" value="ECO:0007669"/>
    <property type="project" value="UniProtKB-KW"/>
</dbReference>
<proteinExistence type="predicted"/>
<keyword evidence="3" id="KW-0238">DNA-binding</keyword>
<reference evidence="3 4" key="1">
    <citation type="journal article" date="2018" name="Int. J. Syst. Evol. Microbiol.">
        <title>Epidermidibacterium keratini gen. nov., sp. nov., a member of the family Sporichthyaceae, isolated from keratin epidermis.</title>
        <authorList>
            <person name="Lee D.G."/>
            <person name="Trujillo M.E."/>
            <person name="Kang S."/>
            <person name="Nam J.J."/>
            <person name="Kim Y.J."/>
        </authorList>
    </citation>
    <scope>NUCLEOTIDE SEQUENCE [LARGE SCALE GENOMIC DNA]</scope>
    <source>
        <strain evidence="3 4">EPI-7</strain>
    </source>
</reference>
<dbReference type="AlphaFoldDB" id="A0A7L4YNX7"/>
<dbReference type="PROSITE" id="PS50110">
    <property type="entry name" value="RESPONSE_REGULATORY"/>
    <property type="match status" value="1"/>
</dbReference>
<feature type="domain" description="Response regulatory" evidence="2">
    <location>
        <begin position="11"/>
        <end position="126"/>
    </location>
</feature>
<evidence type="ECO:0000256" key="1">
    <source>
        <dbReference type="PROSITE-ProRule" id="PRU00169"/>
    </source>
</evidence>
<dbReference type="RefSeq" id="WP_159545598.1">
    <property type="nucleotide sequence ID" value="NZ_CP047156.1"/>
</dbReference>